<dbReference type="GO" id="GO:0031071">
    <property type="term" value="F:cysteine desulfurase activity"/>
    <property type="evidence" value="ECO:0007669"/>
    <property type="project" value="UniProtKB-UniRule"/>
</dbReference>
<keyword evidence="4 8" id="KW-0808">Transferase</keyword>
<dbReference type="Gene3D" id="3.90.1150.10">
    <property type="entry name" value="Aspartate Aminotransferase, domain 1"/>
    <property type="match status" value="1"/>
</dbReference>
<sequence length="398" mass="44494">MIAKIREDFPILRSVIYFDNAATTQRPRQVIEAEREFYERFNANVHRGIHKLSREASELYERAHETLAKFINAEFEEIVFTSNTTDSINIVAWGWAVWNLKEGDKIVTTEMEHHSNMLPWRMISKLRGCELAYVNVDEYGVPIMEEAERLIDERTKLVAISGMSNVTGAIPNIEKFTKLAREVGALILIDGAQMVPHMPVDVKKLDCDFLAFSGHKMLGPTGTGVLYGKRDLLAEMMPAKPGGGTIEDVTLEDQEWAGLPWKHEGGTPNVAGGIGLAAAANYLMDVGMEWVREHEVRLTRRALELLSGIEGIKIYGPRRAEERGGIVAFNLKGMDPHMVGALLDARNIAVRTGLHCAHPLHRRLGAPQGTVRASFYLYNTEEEIGILHEELKEIAALS</sequence>
<protein>
    <recommendedName>
        <fullName evidence="3 8">Cysteine desulfurase</fullName>
        <ecNumber evidence="3 8">2.8.1.7</ecNumber>
    </recommendedName>
</protein>
<evidence type="ECO:0000256" key="6">
    <source>
        <dbReference type="ARBA" id="ARBA00050776"/>
    </source>
</evidence>
<evidence type="ECO:0000256" key="2">
    <source>
        <dbReference type="ARBA" id="ARBA00010447"/>
    </source>
</evidence>
<comment type="caution">
    <text evidence="10">The sequence shown here is derived from an EMBL/GenBank/DDBJ whole genome shotgun (WGS) entry which is preliminary data.</text>
</comment>
<evidence type="ECO:0000256" key="3">
    <source>
        <dbReference type="ARBA" id="ARBA00012239"/>
    </source>
</evidence>
<evidence type="ECO:0000313" key="10">
    <source>
        <dbReference type="EMBL" id="RSN68055.1"/>
    </source>
</evidence>
<comment type="function">
    <text evidence="8">Catalyzes the removal of elemental sulfur and selenium atoms from L-cysteine, L-cystine, L-selenocysteine, and L-selenocystine to produce L-alanine.</text>
</comment>
<evidence type="ECO:0000259" key="9">
    <source>
        <dbReference type="Pfam" id="PF00266"/>
    </source>
</evidence>
<dbReference type="PANTHER" id="PTHR43586:SF8">
    <property type="entry name" value="CYSTEINE DESULFURASE 1, CHLOROPLASTIC"/>
    <property type="match status" value="1"/>
</dbReference>
<dbReference type="Pfam" id="PF00266">
    <property type="entry name" value="Aminotran_5"/>
    <property type="match status" value="1"/>
</dbReference>
<organism evidence="10 11">
    <name type="scientific">Candidatus Korarchaeum cryptofilum</name>
    <dbReference type="NCBI Taxonomy" id="498846"/>
    <lineage>
        <taxon>Archaea</taxon>
        <taxon>Thermoproteota</taxon>
        <taxon>Candidatus Korarchaeia</taxon>
        <taxon>Candidatus Korarchaeales</taxon>
        <taxon>Candidatus Korarchaeaceae</taxon>
        <taxon>Candidatus Korarchaeum</taxon>
    </lineage>
</organism>
<dbReference type="PROSITE" id="PS00595">
    <property type="entry name" value="AA_TRANSFER_CLASS_5"/>
    <property type="match status" value="1"/>
</dbReference>
<comment type="cofactor">
    <cofactor evidence="1 7">
        <name>pyridoxal 5'-phosphate</name>
        <dbReference type="ChEBI" id="CHEBI:597326"/>
    </cofactor>
</comment>
<feature type="domain" description="Aminotransferase class V" evidence="9">
    <location>
        <begin position="16"/>
        <end position="385"/>
    </location>
</feature>
<evidence type="ECO:0000256" key="5">
    <source>
        <dbReference type="ARBA" id="ARBA00022898"/>
    </source>
</evidence>
<dbReference type="EC" id="2.8.1.7" evidence="3 8"/>
<reference evidence="10 11" key="1">
    <citation type="submission" date="2018-10" db="EMBL/GenBank/DDBJ databases">
        <title>Co-occurring genomic capacity for anaerobic methane metabolism and dissimilatory sulfite reduction discovered in the Korarchaeota.</title>
        <authorList>
            <person name="Mckay L.J."/>
            <person name="Dlakic M."/>
            <person name="Fields M.W."/>
            <person name="Delmont T.O."/>
            <person name="Eren A.M."/>
            <person name="Jay Z.J."/>
            <person name="Klingelsmith K.B."/>
            <person name="Rusch D.B."/>
            <person name="Inskeep W.P."/>
        </authorList>
    </citation>
    <scope>NUCLEOTIDE SEQUENCE [LARGE SCALE GENOMIC DNA]</scope>
    <source>
        <strain evidence="10 11">WS</strain>
    </source>
</reference>
<evidence type="ECO:0000256" key="7">
    <source>
        <dbReference type="RuleBase" id="RU004504"/>
    </source>
</evidence>
<dbReference type="RefSeq" id="WP_125742331.1">
    <property type="nucleotide sequence ID" value="NZ_RCOR01000037.1"/>
</dbReference>
<comment type="catalytic activity">
    <reaction evidence="6 8">
        <text>(sulfur carrier)-H + L-cysteine = (sulfur carrier)-SH + L-alanine</text>
        <dbReference type="Rhea" id="RHEA:43892"/>
        <dbReference type="Rhea" id="RHEA-COMP:14737"/>
        <dbReference type="Rhea" id="RHEA-COMP:14739"/>
        <dbReference type="ChEBI" id="CHEBI:29917"/>
        <dbReference type="ChEBI" id="CHEBI:35235"/>
        <dbReference type="ChEBI" id="CHEBI:57972"/>
        <dbReference type="ChEBI" id="CHEBI:64428"/>
        <dbReference type="EC" id="2.8.1.7"/>
    </reaction>
</comment>
<dbReference type="EMBL" id="RCOR01000037">
    <property type="protein sequence ID" value="RSN68055.1"/>
    <property type="molecule type" value="Genomic_DNA"/>
</dbReference>
<keyword evidence="5 8" id="KW-0663">Pyridoxal phosphate</keyword>
<accession>A0A3R9PD96</accession>
<dbReference type="InterPro" id="IPR015422">
    <property type="entry name" value="PyrdxlP-dep_Trfase_small"/>
</dbReference>
<dbReference type="CDD" id="cd06453">
    <property type="entry name" value="SufS_like"/>
    <property type="match status" value="1"/>
</dbReference>
<dbReference type="PANTHER" id="PTHR43586">
    <property type="entry name" value="CYSTEINE DESULFURASE"/>
    <property type="match status" value="1"/>
</dbReference>
<evidence type="ECO:0000256" key="1">
    <source>
        <dbReference type="ARBA" id="ARBA00001933"/>
    </source>
</evidence>
<dbReference type="NCBIfam" id="TIGR01979">
    <property type="entry name" value="sufS"/>
    <property type="match status" value="1"/>
</dbReference>
<dbReference type="InterPro" id="IPR016454">
    <property type="entry name" value="Cysteine_dSase"/>
</dbReference>
<dbReference type="Proteomes" id="UP000278149">
    <property type="component" value="Unassembled WGS sequence"/>
</dbReference>
<dbReference type="GO" id="GO:0030170">
    <property type="term" value="F:pyridoxal phosphate binding"/>
    <property type="evidence" value="ECO:0007669"/>
    <property type="project" value="UniProtKB-UniRule"/>
</dbReference>
<proteinExistence type="inferred from homology"/>
<dbReference type="InterPro" id="IPR015424">
    <property type="entry name" value="PyrdxlP-dep_Trfase"/>
</dbReference>
<name>A0A3R9PD96_9CREN</name>
<dbReference type="PIRSF" id="PIRSF005572">
    <property type="entry name" value="NifS"/>
    <property type="match status" value="1"/>
</dbReference>
<dbReference type="Gene3D" id="3.40.640.10">
    <property type="entry name" value="Type I PLP-dependent aspartate aminotransferase-like (Major domain)"/>
    <property type="match status" value="1"/>
</dbReference>
<evidence type="ECO:0000256" key="4">
    <source>
        <dbReference type="ARBA" id="ARBA00022679"/>
    </source>
</evidence>
<gene>
    <name evidence="10" type="ORF">D9Q81_07180</name>
</gene>
<comment type="similarity">
    <text evidence="2 8">Belongs to the class-V pyridoxal-phosphate-dependent aminotransferase family. Csd subfamily.</text>
</comment>
<evidence type="ECO:0000256" key="8">
    <source>
        <dbReference type="RuleBase" id="RU004506"/>
    </source>
</evidence>
<dbReference type="InterPro" id="IPR015421">
    <property type="entry name" value="PyrdxlP-dep_Trfase_major"/>
</dbReference>
<dbReference type="InterPro" id="IPR020578">
    <property type="entry name" value="Aminotrans_V_PyrdxlP_BS"/>
</dbReference>
<evidence type="ECO:0000313" key="11">
    <source>
        <dbReference type="Proteomes" id="UP000278149"/>
    </source>
</evidence>
<dbReference type="AlphaFoldDB" id="A0A3R9PD96"/>
<dbReference type="InterPro" id="IPR000192">
    <property type="entry name" value="Aminotrans_V_dom"/>
</dbReference>
<dbReference type="SUPFAM" id="SSF53383">
    <property type="entry name" value="PLP-dependent transferases"/>
    <property type="match status" value="1"/>
</dbReference>
<dbReference type="GO" id="GO:0006534">
    <property type="term" value="P:cysteine metabolic process"/>
    <property type="evidence" value="ECO:0007669"/>
    <property type="project" value="UniProtKB-UniRule"/>
</dbReference>
<dbReference type="InterPro" id="IPR010970">
    <property type="entry name" value="Cys_dSase_SufS"/>
</dbReference>